<organism evidence="3 4">
    <name type="scientific">Corynebacterium wankanglinii</name>
    <dbReference type="NCBI Taxonomy" id="2735136"/>
    <lineage>
        <taxon>Bacteria</taxon>
        <taxon>Bacillati</taxon>
        <taxon>Actinomycetota</taxon>
        <taxon>Actinomycetes</taxon>
        <taxon>Mycobacteriales</taxon>
        <taxon>Corynebacteriaceae</taxon>
        <taxon>Corynebacterium</taxon>
    </lineage>
</organism>
<reference evidence="3 4" key="1">
    <citation type="submission" date="2020-05" db="EMBL/GenBank/DDBJ databases">
        <title>Descriptions of Corynebacterium xxxx sp. nov., Corynebacterium yyyy sp. nov. and Corynebacterium zzzz sp. nov.</title>
        <authorList>
            <person name="Zhang G."/>
        </authorList>
    </citation>
    <scope>NUCLEOTIDE SEQUENCE [LARGE SCALE GENOMIC DNA]</scope>
    <source>
        <strain evidence="4">zg-915</strain>
    </source>
</reference>
<name>A0A838CMQ6_9CORY</name>
<keyword evidence="1" id="KW-0175">Coiled coil</keyword>
<evidence type="ECO:0000256" key="1">
    <source>
        <dbReference type="SAM" id="Coils"/>
    </source>
</evidence>
<protein>
    <submittedName>
        <fullName evidence="3">Uncharacterized protein</fullName>
    </submittedName>
</protein>
<feature type="region of interest" description="Disordered" evidence="2">
    <location>
        <begin position="412"/>
        <end position="447"/>
    </location>
</feature>
<dbReference type="RefSeq" id="WP_181195220.1">
    <property type="nucleotide sequence ID" value="NZ_JABFEE010000010.1"/>
</dbReference>
<dbReference type="EMBL" id="JABFEE010000010">
    <property type="protein sequence ID" value="MBA1835909.1"/>
    <property type="molecule type" value="Genomic_DNA"/>
</dbReference>
<dbReference type="AlphaFoldDB" id="A0A838CMQ6"/>
<comment type="caution">
    <text evidence="3">The sequence shown here is derived from an EMBL/GenBank/DDBJ whole genome shotgun (WGS) entry which is preliminary data.</text>
</comment>
<evidence type="ECO:0000313" key="3">
    <source>
        <dbReference type="EMBL" id="MBA1835909.1"/>
    </source>
</evidence>
<proteinExistence type="predicted"/>
<accession>A0A838CMQ6</accession>
<evidence type="ECO:0000256" key="2">
    <source>
        <dbReference type="SAM" id="MobiDB-lite"/>
    </source>
</evidence>
<feature type="coiled-coil region" evidence="1">
    <location>
        <begin position="315"/>
        <end position="372"/>
    </location>
</feature>
<evidence type="ECO:0000313" key="4">
    <source>
        <dbReference type="Proteomes" id="UP000581408"/>
    </source>
</evidence>
<dbReference type="Proteomes" id="UP000581408">
    <property type="component" value="Unassembled WGS sequence"/>
</dbReference>
<sequence length="447" mass="46532">MQLRYMVTNTGSVALAGVDIVTRLDGGDADAFTALINAELEKVGRGLSLEPGASVEIVVEVSAPAGYHVNEAIATAPPVTATETVVSSIPGTTNATTTVPGSITTETTVVERTPNTPTNKAQSAPTSGASPCDCTVTRLTITPAPVTTTEAGKVTTVTPDPVTSEVTVTETAEPIVTTVVKTHEPITVTRTTPVTTVNTVTPEPQTLITTVAGPTVTETLEPPARVVVIVDDEGNSLTTVMPTPQEGGLPRETVTYTVPAITVTDVPTLITTTQQQPKDSVLGRCVANAVRSPILDMVPLLLAGDVLGDLAAPYVAQINEQFDRMSAEIQEQFRRNSPDFGQGRCGSDNEQAAEIRARVDAANRMLHELANRPEVRQYGEWAAIALGVIVAGSVLYDWCTNEAGEAFTAIGPKQADEGGSSFRGGRSVNTVVAPVTSTGGSTEGSSQ</sequence>
<feature type="compositionally biased region" description="Low complexity" evidence="2">
    <location>
        <begin position="436"/>
        <end position="447"/>
    </location>
</feature>
<gene>
    <name evidence="3" type="ORF">HMC16_09325</name>
</gene>